<accession>Q26387</accession>
<comment type="similarity">
    <text evidence="3">Belongs to the GST superfamily. Sigma family.</text>
</comment>
<dbReference type="GO" id="GO:0006749">
    <property type="term" value="P:glutathione metabolic process"/>
    <property type="evidence" value="ECO:0007669"/>
    <property type="project" value="TreeGrafter"/>
</dbReference>
<protein>
    <recommendedName>
        <fullName evidence="1">glutathione transferase</fullName>
        <ecNumber evidence="1">2.5.1.18</ecNumber>
    </recommendedName>
</protein>
<evidence type="ECO:0000256" key="1">
    <source>
        <dbReference type="ARBA" id="ARBA00012452"/>
    </source>
</evidence>
<dbReference type="Pfam" id="PF02798">
    <property type="entry name" value="GST_N"/>
    <property type="match status" value="1"/>
</dbReference>
<dbReference type="AlphaFoldDB" id="Q26387"/>
<dbReference type="InterPro" id="IPR004045">
    <property type="entry name" value="Glutathione_S-Trfase_N"/>
</dbReference>
<comment type="catalytic activity">
    <reaction evidence="4">
        <text>RX + glutathione = an S-substituted glutathione + a halide anion + H(+)</text>
        <dbReference type="Rhea" id="RHEA:16437"/>
        <dbReference type="ChEBI" id="CHEBI:15378"/>
        <dbReference type="ChEBI" id="CHEBI:16042"/>
        <dbReference type="ChEBI" id="CHEBI:17792"/>
        <dbReference type="ChEBI" id="CHEBI:57925"/>
        <dbReference type="ChEBI" id="CHEBI:90779"/>
        <dbReference type="EC" id="2.5.1.18"/>
    </reaction>
</comment>
<dbReference type="Gene3D" id="3.40.30.10">
    <property type="entry name" value="Glutaredoxin"/>
    <property type="match status" value="1"/>
</dbReference>
<evidence type="ECO:0000256" key="3">
    <source>
        <dbReference type="ARBA" id="ARBA00038317"/>
    </source>
</evidence>
<evidence type="ECO:0000256" key="2">
    <source>
        <dbReference type="ARBA" id="ARBA00022679"/>
    </source>
</evidence>
<reference evidence="6" key="1">
    <citation type="journal article" date="1994" name="Int. J. Parasitol.">
        <title>A PCR strategy for the isolation of glutathione S-transferases (GSTs) from nematodes.</title>
        <authorList>
            <person name="Brophy P.M."/>
            <person name="Brown A."/>
            <person name="Pritchard D.I."/>
        </authorList>
    </citation>
    <scope>NUCLEOTIDE SEQUENCE</scope>
</reference>
<dbReference type="EMBL" id="S76129">
    <property type="protein sequence ID" value="AAB33637.2"/>
    <property type="molecule type" value="mRNA"/>
</dbReference>
<sequence length="216" mass="24094">HYKLTYFNGRGAGECARQILRWPTRNTRMSSHTRNICTAETNVPFGQVPVLEVDGQQLAQSQAILRYLAKTPDFAGATPFESALIDSLADAYTDYRAEMKTYYYTGPSLSHGTGDLDKLKTDVCLPPGSYQVLDLHESRDSDLVGTIRSAGDVCCWTLPTVHRSSTSMGPMSQPLDCITDTRSRCDRTVMKQLYCVSQPVLVMDYVQARRSIDAYT</sequence>
<gene>
    <name evidence="6" type="primary">glutathione S-transferase: GST</name>
</gene>
<dbReference type="SUPFAM" id="SSF52833">
    <property type="entry name" value="Thioredoxin-like"/>
    <property type="match status" value="1"/>
</dbReference>
<dbReference type="PANTHER" id="PTHR11571">
    <property type="entry name" value="GLUTATHIONE S-TRANSFERASE"/>
    <property type="match status" value="1"/>
</dbReference>
<dbReference type="PANTHER" id="PTHR11571:SF224">
    <property type="entry name" value="HEMATOPOIETIC PROSTAGLANDIN D SYNTHASE"/>
    <property type="match status" value="1"/>
</dbReference>
<name>Q26387_HELPZ</name>
<dbReference type="EC" id="2.5.1.18" evidence="1"/>
<dbReference type="InterPro" id="IPR036249">
    <property type="entry name" value="Thioredoxin-like_sf"/>
</dbReference>
<proteinExistence type="evidence at transcript level"/>
<evidence type="ECO:0000313" key="6">
    <source>
        <dbReference type="EMBL" id="AAB33637.2"/>
    </source>
</evidence>
<dbReference type="InterPro" id="IPR050213">
    <property type="entry name" value="GST_superfamily"/>
</dbReference>
<evidence type="ECO:0000259" key="5">
    <source>
        <dbReference type="PROSITE" id="PS50404"/>
    </source>
</evidence>
<organism evidence="6">
    <name type="scientific">Heligmosomoides polygyrus</name>
    <name type="common">Parasitic roundworm</name>
    <dbReference type="NCBI Taxonomy" id="6339"/>
    <lineage>
        <taxon>Eukaryota</taxon>
        <taxon>Metazoa</taxon>
        <taxon>Ecdysozoa</taxon>
        <taxon>Nematoda</taxon>
        <taxon>Chromadorea</taxon>
        <taxon>Rhabditida</taxon>
        <taxon>Rhabditina</taxon>
        <taxon>Rhabditomorpha</taxon>
        <taxon>Strongyloidea</taxon>
        <taxon>Heligmosomidae</taxon>
        <taxon>Heligmosomoides</taxon>
    </lineage>
</organism>
<evidence type="ECO:0000256" key="4">
    <source>
        <dbReference type="ARBA" id="ARBA00047960"/>
    </source>
</evidence>
<dbReference type="GO" id="GO:0004364">
    <property type="term" value="F:glutathione transferase activity"/>
    <property type="evidence" value="ECO:0007669"/>
    <property type="project" value="UniProtKB-EC"/>
</dbReference>
<keyword evidence="2 6" id="KW-0808">Transferase</keyword>
<dbReference type="Gene3D" id="1.20.1050.10">
    <property type="match status" value="1"/>
</dbReference>
<dbReference type="PROSITE" id="PS50404">
    <property type="entry name" value="GST_NTER"/>
    <property type="match status" value="1"/>
</dbReference>
<feature type="non-terminal residue" evidence="6">
    <location>
        <position position="1"/>
    </location>
</feature>
<feature type="domain" description="GST N-terminal" evidence="5">
    <location>
        <begin position="1"/>
        <end position="76"/>
    </location>
</feature>
<dbReference type="CDD" id="cd03039">
    <property type="entry name" value="GST_N_Sigma_like"/>
    <property type="match status" value="1"/>
</dbReference>